<dbReference type="WBParaSite" id="Hba_05033">
    <property type="protein sequence ID" value="Hba_05033"/>
    <property type="gene ID" value="Hba_05033"/>
</dbReference>
<evidence type="ECO:0000313" key="2">
    <source>
        <dbReference type="WBParaSite" id="Hba_05033"/>
    </source>
</evidence>
<organism evidence="1 2">
    <name type="scientific">Heterorhabditis bacteriophora</name>
    <name type="common">Entomopathogenic nematode worm</name>
    <dbReference type="NCBI Taxonomy" id="37862"/>
    <lineage>
        <taxon>Eukaryota</taxon>
        <taxon>Metazoa</taxon>
        <taxon>Ecdysozoa</taxon>
        <taxon>Nematoda</taxon>
        <taxon>Chromadorea</taxon>
        <taxon>Rhabditida</taxon>
        <taxon>Rhabditina</taxon>
        <taxon>Rhabditomorpha</taxon>
        <taxon>Strongyloidea</taxon>
        <taxon>Heterorhabditidae</taxon>
        <taxon>Heterorhabditis</taxon>
    </lineage>
</organism>
<dbReference type="AlphaFoldDB" id="A0A1I7WJ42"/>
<reference evidence="2" key="1">
    <citation type="submission" date="2016-11" db="UniProtKB">
        <authorList>
            <consortium name="WormBaseParasite"/>
        </authorList>
    </citation>
    <scope>IDENTIFICATION</scope>
</reference>
<keyword evidence="1" id="KW-1185">Reference proteome</keyword>
<accession>A0A1I7WJ42</accession>
<proteinExistence type="predicted"/>
<dbReference type="Proteomes" id="UP000095283">
    <property type="component" value="Unplaced"/>
</dbReference>
<evidence type="ECO:0000313" key="1">
    <source>
        <dbReference type="Proteomes" id="UP000095283"/>
    </source>
</evidence>
<name>A0A1I7WJ42_HETBA</name>
<sequence>MTITECSTTSFHDCHSILRPVSTTKSSDASEVNGENKQSRHTIAVIIQSVSSAMAFSVKYIYHNYI</sequence>
<protein>
    <submittedName>
        <fullName evidence="2">Ovule protein</fullName>
    </submittedName>
</protein>